<sequence length="77" mass="8524">MLKPVLRTIWRKVSVLWNCASRSAGVPSYREAPNVLLVGNDDPTSLFRAQVKRSLAAHPPEAVVALRLFDAPNSKQL</sequence>
<gene>
    <name evidence="1" type="ORF">CPY51_30150</name>
</gene>
<protein>
    <submittedName>
        <fullName evidence="1">Uncharacterized protein</fullName>
    </submittedName>
</protein>
<comment type="caution">
    <text evidence="1">The sequence shown here is derived from an EMBL/GenBank/DDBJ whole genome shotgun (WGS) entry which is preliminary data.</text>
</comment>
<dbReference type="Proteomes" id="UP000248925">
    <property type="component" value="Unassembled WGS sequence"/>
</dbReference>
<accession>A0A2W4CRF6</accession>
<proteinExistence type="predicted"/>
<reference evidence="1 2" key="1">
    <citation type="journal article" date="2018" name="Sci. Rep.">
        <title>Rhizobium tumorigenes sp. nov., a novel plant tumorigenic bacterium isolated from cane gall tumors on thornless blackberry.</title>
        <authorList>
            <person name="Kuzmanovi N."/>
            <person name="Smalla K."/>
            <person name="Gronow S."/>
            <person name="PuBawska J."/>
        </authorList>
    </citation>
    <scope>NUCLEOTIDE SEQUENCE [LARGE SCALE GENOMIC DNA]</scope>
    <source>
        <strain evidence="1 2">CCBAU 85046</strain>
    </source>
</reference>
<name>A0A2W4CRF6_9HYPH</name>
<keyword evidence="2" id="KW-1185">Reference proteome</keyword>
<dbReference type="AlphaFoldDB" id="A0A2W4CRF6"/>
<organism evidence="1 2">
    <name type="scientific">Rhizobium tubonense</name>
    <dbReference type="NCBI Taxonomy" id="484088"/>
    <lineage>
        <taxon>Bacteria</taxon>
        <taxon>Pseudomonadati</taxon>
        <taxon>Pseudomonadota</taxon>
        <taxon>Alphaproteobacteria</taxon>
        <taxon>Hyphomicrobiales</taxon>
        <taxon>Rhizobiaceae</taxon>
        <taxon>Rhizobium/Agrobacterium group</taxon>
        <taxon>Rhizobium</taxon>
    </lineage>
</organism>
<evidence type="ECO:0000313" key="1">
    <source>
        <dbReference type="EMBL" id="PZM08014.1"/>
    </source>
</evidence>
<dbReference type="EMBL" id="PCDP01000076">
    <property type="protein sequence ID" value="PZM08014.1"/>
    <property type="molecule type" value="Genomic_DNA"/>
</dbReference>
<evidence type="ECO:0000313" key="2">
    <source>
        <dbReference type="Proteomes" id="UP000248925"/>
    </source>
</evidence>